<protein>
    <submittedName>
        <fullName evidence="1">Uncharacterized protein</fullName>
    </submittedName>
</protein>
<organism evidence="1 2">
    <name type="scientific">Mucilaginibacter xinganensis</name>
    <dbReference type="NCBI Taxonomy" id="1234841"/>
    <lineage>
        <taxon>Bacteria</taxon>
        <taxon>Pseudomonadati</taxon>
        <taxon>Bacteroidota</taxon>
        <taxon>Sphingobacteriia</taxon>
        <taxon>Sphingobacteriales</taxon>
        <taxon>Sphingobacteriaceae</taxon>
        <taxon>Mucilaginibacter</taxon>
    </lineage>
</organism>
<keyword evidence="2" id="KW-1185">Reference proteome</keyword>
<reference evidence="1 2" key="1">
    <citation type="submission" date="2017-08" db="EMBL/GenBank/DDBJ databases">
        <title>Complete genome sequence of Mucilaginibacter sp. strain BJC16-A31.</title>
        <authorList>
            <consortium name="Henan University of Science and Technology"/>
            <person name="You X."/>
        </authorList>
    </citation>
    <scope>NUCLEOTIDE SEQUENCE [LARGE SCALE GENOMIC DNA]</scope>
    <source>
        <strain evidence="1 2">BJC16-A31</strain>
    </source>
</reference>
<dbReference type="EMBL" id="CP022743">
    <property type="protein sequence ID" value="ASU34848.1"/>
    <property type="molecule type" value="Genomic_DNA"/>
</dbReference>
<sequence length="37" mass="4314">MFYNILIYSSLKLWYVIDTDVPECGKAIIVSNTYLIN</sequence>
<dbReference type="AlphaFoldDB" id="A0A223NZ40"/>
<accession>A0A223NZ40</accession>
<name>A0A223NZ40_9SPHI</name>
<dbReference type="Proteomes" id="UP000215002">
    <property type="component" value="Chromosome"/>
</dbReference>
<dbReference type="KEGG" id="muc:MuYL_2961"/>
<evidence type="ECO:0000313" key="1">
    <source>
        <dbReference type="EMBL" id="ASU34848.1"/>
    </source>
</evidence>
<proteinExistence type="predicted"/>
<gene>
    <name evidence="1" type="ORF">MuYL_2961</name>
</gene>
<evidence type="ECO:0000313" key="2">
    <source>
        <dbReference type="Proteomes" id="UP000215002"/>
    </source>
</evidence>